<dbReference type="EMBL" id="OCNH01000003">
    <property type="protein sequence ID" value="SOD92824.1"/>
    <property type="molecule type" value="Genomic_DNA"/>
</dbReference>
<feature type="transmembrane region" description="Helical" evidence="1">
    <location>
        <begin position="310"/>
        <end position="330"/>
    </location>
</feature>
<feature type="transmembrane region" description="Helical" evidence="1">
    <location>
        <begin position="37"/>
        <end position="60"/>
    </location>
</feature>
<gene>
    <name evidence="2" type="ORF">SAMN06269250_4202</name>
</gene>
<keyword evidence="1" id="KW-0472">Membrane</keyword>
<dbReference type="PANTHER" id="PTHR38592">
    <property type="entry name" value="BLL4819 PROTEIN"/>
    <property type="match status" value="1"/>
</dbReference>
<feature type="transmembrane region" description="Helical" evidence="1">
    <location>
        <begin position="231"/>
        <end position="252"/>
    </location>
</feature>
<feature type="transmembrane region" description="Helical" evidence="1">
    <location>
        <begin position="109"/>
        <end position="130"/>
    </location>
</feature>
<keyword evidence="1" id="KW-0812">Transmembrane</keyword>
<evidence type="ECO:0000256" key="1">
    <source>
        <dbReference type="SAM" id="Phobius"/>
    </source>
</evidence>
<dbReference type="Pfam" id="PF10129">
    <property type="entry name" value="OpgC_C"/>
    <property type="match status" value="1"/>
</dbReference>
<protein>
    <recommendedName>
        <fullName evidence="4">OpgC protein</fullName>
    </recommendedName>
</protein>
<sequence length="382" mass="44179">MERNNQIDFFRGFLLILITVNHFISENNIIIRFTRESIGWVEGASGFVYLSGFTVGLVYTNKFLKKGGNEIRNAAINRSWLIYKFHIGVFFITLLAVLTLGFVRNHWEPHYGTMLANPIGASILALVFLYQPQNMDILPMYAVFLLFVPWIIVHLQKHPKGYLIVLLISSIVYLIGTFELLLINHYRYSWSRWVNPGFFNMLSWQIIFVVGLVLGNMAYNKKLGALLDKTYIVWGALIVAISLLAIKILLSIHVIEITDYDIKFWADKKYLRPLRLINIAAVFILIRWVMVKKPTWFQYKPLAYLGKNSLEVFAFHILLILLLSPLNSYLNGISAYPLFGNYYFYPLETVLAGMVVASLYLAPTLWNASTRYFQEVKTLVYK</sequence>
<evidence type="ECO:0008006" key="4">
    <source>
        <dbReference type="Google" id="ProtNLM"/>
    </source>
</evidence>
<organism evidence="2 3">
    <name type="scientific">Spirosoma fluviale</name>
    <dbReference type="NCBI Taxonomy" id="1597977"/>
    <lineage>
        <taxon>Bacteria</taxon>
        <taxon>Pseudomonadati</taxon>
        <taxon>Bacteroidota</taxon>
        <taxon>Cytophagia</taxon>
        <taxon>Cytophagales</taxon>
        <taxon>Cytophagaceae</taxon>
        <taxon>Spirosoma</taxon>
    </lineage>
</organism>
<feature type="transmembrane region" description="Helical" evidence="1">
    <location>
        <begin position="12"/>
        <end position="31"/>
    </location>
</feature>
<dbReference type="PIRSF" id="PIRSF028704">
    <property type="entry name" value="UPC028704"/>
    <property type="match status" value="1"/>
</dbReference>
<dbReference type="Proteomes" id="UP000219452">
    <property type="component" value="Unassembled WGS sequence"/>
</dbReference>
<dbReference type="AlphaFoldDB" id="A0A286GCU6"/>
<proteinExistence type="predicted"/>
<keyword evidence="1" id="KW-1133">Transmembrane helix</keyword>
<evidence type="ECO:0000313" key="2">
    <source>
        <dbReference type="EMBL" id="SOD92824.1"/>
    </source>
</evidence>
<name>A0A286GCU6_9BACT</name>
<feature type="transmembrane region" description="Helical" evidence="1">
    <location>
        <begin position="137"/>
        <end position="155"/>
    </location>
</feature>
<reference evidence="3" key="1">
    <citation type="submission" date="2017-09" db="EMBL/GenBank/DDBJ databases">
        <authorList>
            <person name="Varghese N."/>
            <person name="Submissions S."/>
        </authorList>
    </citation>
    <scope>NUCLEOTIDE SEQUENCE [LARGE SCALE GENOMIC DNA]</scope>
    <source>
        <strain evidence="3">DSM 29961</strain>
    </source>
</reference>
<dbReference type="RefSeq" id="WP_097128025.1">
    <property type="nucleotide sequence ID" value="NZ_OCNH01000003.1"/>
</dbReference>
<keyword evidence="3" id="KW-1185">Reference proteome</keyword>
<accession>A0A286GCU6</accession>
<feature type="transmembrane region" description="Helical" evidence="1">
    <location>
        <begin position="342"/>
        <end position="362"/>
    </location>
</feature>
<feature type="transmembrane region" description="Helical" evidence="1">
    <location>
        <begin position="273"/>
        <end position="290"/>
    </location>
</feature>
<dbReference type="OrthoDB" id="9775975at2"/>
<feature type="transmembrane region" description="Helical" evidence="1">
    <location>
        <begin position="161"/>
        <end position="186"/>
    </location>
</feature>
<feature type="transmembrane region" description="Helical" evidence="1">
    <location>
        <begin position="81"/>
        <end position="103"/>
    </location>
</feature>
<feature type="transmembrane region" description="Helical" evidence="1">
    <location>
        <begin position="198"/>
        <end position="219"/>
    </location>
</feature>
<dbReference type="InterPro" id="IPR014550">
    <property type="entry name" value="UCP028704_OpgC"/>
</dbReference>
<evidence type="ECO:0000313" key="3">
    <source>
        <dbReference type="Proteomes" id="UP000219452"/>
    </source>
</evidence>
<dbReference type="PANTHER" id="PTHR38592:SF3">
    <property type="entry name" value="BLL4819 PROTEIN"/>
    <property type="match status" value="1"/>
</dbReference>